<evidence type="ECO:0000313" key="2">
    <source>
        <dbReference type="EMBL" id="SVA45780.1"/>
    </source>
</evidence>
<keyword evidence="1" id="KW-0472">Membrane</keyword>
<keyword evidence="1" id="KW-1133">Transmembrane helix</keyword>
<sequence length="248" mass="28263">MVKRFTYNWLVGILVLKDLSKNLFFLMSRLFRLTTTRECRVLTPTGWGALLMVFCLVITLTTLFVYSFLAPTKPVGGEILVVEGWLPDYALEQAKEQFQIGNYRLLVTIGGKIVTGSYLSKYETWAQISASTLKELGFPEDKIMTVPVFKNIKKNRTYHGILALKSKLYEEGLNEVSIDLVSLGAHSRRSWILFEKVFPSLNIGIIAITPEGYNISRWWLSSEGVREVISESIAYLYARFIFSPPIKN</sequence>
<organism evidence="2">
    <name type="scientific">marine metagenome</name>
    <dbReference type="NCBI Taxonomy" id="408172"/>
    <lineage>
        <taxon>unclassified sequences</taxon>
        <taxon>metagenomes</taxon>
        <taxon>ecological metagenomes</taxon>
    </lineage>
</organism>
<keyword evidence="1" id="KW-0812">Transmembrane</keyword>
<dbReference type="EMBL" id="UINC01010275">
    <property type="protein sequence ID" value="SVA45780.1"/>
    <property type="molecule type" value="Genomic_DNA"/>
</dbReference>
<protein>
    <submittedName>
        <fullName evidence="2">Uncharacterized protein</fullName>
    </submittedName>
</protein>
<gene>
    <name evidence="2" type="ORF">METZ01_LOCUS98634</name>
</gene>
<proteinExistence type="predicted"/>
<name>A0A381VZR2_9ZZZZ</name>
<evidence type="ECO:0000256" key="1">
    <source>
        <dbReference type="SAM" id="Phobius"/>
    </source>
</evidence>
<dbReference type="AlphaFoldDB" id="A0A381VZR2"/>
<feature type="transmembrane region" description="Helical" evidence="1">
    <location>
        <begin position="47"/>
        <end position="69"/>
    </location>
</feature>
<reference evidence="2" key="1">
    <citation type="submission" date="2018-05" db="EMBL/GenBank/DDBJ databases">
        <authorList>
            <person name="Lanie J.A."/>
            <person name="Ng W.-L."/>
            <person name="Kazmierczak K.M."/>
            <person name="Andrzejewski T.M."/>
            <person name="Davidsen T.M."/>
            <person name="Wayne K.J."/>
            <person name="Tettelin H."/>
            <person name="Glass J.I."/>
            <person name="Rusch D."/>
            <person name="Podicherti R."/>
            <person name="Tsui H.-C.T."/>
            <person name="Winkler M.E."/>
        </authorList>
    </citation>
    <scope>NUCLEOTIDE SEQUENCE</scope>
</reference>
<accession>A0A381VZR2</accession>